<evidence type="ECO:0000313" key="1">
    <source>
        <dbReference type="EnsemblPlants" id="Kaladp1032s0001.1.v1.1.CDS.1"/>
    </source>
</evidence>
<dbReference type="EnsemblPlants" id="Kaladp1032s0001.1.v1.1">
    <property type="protein sequence ID" value="Kaladp1032s0001.1.v1.1.CDS.1"/>
    <property type="gene ID" value="Kaladp1032s0001.v1.1"/>
</dbReference>
<dbReference type="Gramene" id="Kaladp1032s0001.1.v1.1">
    <property type="protein sequence ID" value="Kaladp1032s0001.1.v1.1.CDS.1"/>
    <property type="gene ID" value="Kaladp1032s0001.v1.1"/>
</dbReference>
<name>A0A7N0VJS1_KALFE</name>
<reference evidence="1" key="1">
    <citation type="submission" date="2021-01" db="UniProtKB">
        <authorList>
            <consortium name="EnsemblPlants"/>
        </authorList>
    </citation>
    <scope>IDENTIFICATION</scope>
</reference>
<accession>A0A7N0VJS1</accession>
<sequence length="225" mass="25594">MIYAFNQIQYRAPLWSELTSISQSMSDPWVLLGDFNCLLSTQDRIGFPVAMRETTELNDFFSNYGISDIPHSGFKYTWSNKRYSSSIIHCKLDRVCCNDQWIAAFPDSHAVFSPPGISDHCPGILKIPQLSTPPKLKRRFQFCNAWTLQESFLETVRTSWSSTGPCNDLFHAHLKLKTLRSSLLSAYASSTSKISERVQTVRDQLKDTQNMLINNPADSLLQDLS</sequence>
<evidence type="ECO:0000313" key="2">
    <source>
        <dbReference type="Proteomes" id="UP000594263"/>
    </source>
</evidence>
<dbReference type="Proteomes" id="UP000594263">
    <property type="component" value="Unplaced"/>
</dbReference>
<evidence type="ECO:0008006" key="3">
    <source>
        <dbReference type="Google" id="ProtNLM"/>
    </source>
</evidence>
<dbReference type="OMA" id="PMSINIR"/>
<organism evidence="1 2">
    <name type="scientific">Kalanchoe fedtschenkoi</name>
    <name type="common">Lavender scallops</name>
    <name type="synonym">South American air plant</name>
    <dbReference type="NCBI Taxonomy" id="63787"/>
    <lineage>
        <taxon>Eukaryota</taxon>
        <taxon>Viridiplantae</taxon>
        <taxon>Streptophyta</taxon>
        <taxon>Embryophyta</taxon>
        <taxon>Tracheophyta</taxon>
        <taxon>Spermatophyta</taxon>
        <taxon>Magnoliopsida</taxon>
        <taxon>eudicotyledons</taxon>
        <taxon>Gunneridae</taxon>
        <taxon>Pentapetalae</taxon>
        <taxon>Saxifragales</taxon>
        <taxon>Crassulaceae</taxon>
        <taxon>Kalanchoe</taxon>
    </lineage>
</organism>
<keyword evidence="2" id="KW-1185">Reference proteome</keyword>
<dbReference type="PANTHER" id="PTHR33710:SF71">
    <property type="entry name" value="ENDONUCLEASE_EXONUCLEASE_PHOSPHATASE DOMAIN-CONTAINING PROTEIN"/>
    <property type="match status" value="1"/>
</dbReference>
<proteinExistence type="predicted"/>
<dbReference type="SUPFAM" id="SSF56219">
    <property type="entry name" value="DNase I-like"/>
    <property type="match status" value="1"/>
</dbReference>
<dbReference type="Gene3D" id="3.60.10.10">
    <property type="entry name" value="Endonuclease/exonuclease/phosphatase"/>
    <property type="match status" value="1"/>
</dbReference>
<protein>
    <recommendedName>
        <fullName evidence="3">Endonuclease/exonuclease/phosphatase domain-containing protein</fullName>
    </recommendedName>
</protein>
<dbReference type="AlphaFoldDB" id="A0A7N0VJS1"/>
<dbReference type="InterPro" id="IPR036691">
    <property type="entry name" value="Endo/exonu/phosph_ase_sf"/>
</dbReference>
<dbReference type="PANTHER" id="PTHR33710">
    <property type="entry name" value="BNAC02G09200D PROTEIN"/>
    <property type="match status" value="1"/>
</dbReference>